<protein>
    <submittedName>
        <fullName evidence="3">Glycoside hydrolase family 140 protein</fullName>
    </submittedName>
</protein>
<dbReference type="GO" id="GO:0016787">
    <property type="term" value="F:hydrolase activity"/>
    <property type="evidence" value="ECO:0007669"/>
    <property type="project" value="UniProtKB-KW"/>
</dbReference>
<dbReference type="Pfam" id="PF13204">
    <property type="entry name" value="Apiosidase"/>
    <property type="match status" value="1"/>
</dbReference>
<reference evidence="3" key="2">
    <citation type="journal article" date="2021" name="PeerJ">
        <title>Extensive microbial diversity within the chicken gut microbiome revealed by metagenomics and culture.</title>
        <authorList>
            <person name="Gilroy R."/>
            <person name="Ravi A."/>
            <person name="Getino M."/>
            <person name="Pursley I."/>
            <person name="Horton D.L."/>
            <person name="Alikhan N.F."/>
            <person name="Baker D."/>
            <person name="Gharbi K."/>
            <person name="Hall N."/>
            <person name="Watson M."/>
            <person name="Adriaenssens E.M."/>
            <person name="Foster-Nyarko E."/>
            <person name="Jarju S."/>
            <person name="Secka A."/>
            <person name="Antonio M."/>
            <person name="Oren A."/>
            <person name="Chaudhuri R.R."/>
            <person name="La Ragione R."/>
            <person name="Hildebrand F."/>
            <person name="Pallen M.J."/>
        </authorList>
    </citation>
    <scope>NUCLEOTIDE SEQUENCE</scope>
    <source>
        <strain evidence="3">CHK178-757</strain>
    </source>
</reference>
<dbReference type="PANTHER" id="PTHR37836:SF3">
    <property type="entry name" value="ENDOGLUCANASE"/>
    <property type="match status" value="1"/>
</dbReference>
<feature type="domain" description="Apiosidase-like catalytic" evidence="2">
    <location>
        <begin position="10"/>
        <end position="352"/>
    </location>
</feature>
<dbReference type="Gene3D" id="3.20.20.80">
    <property type="entry name" value="Glycosidases"/>
    <property type="match status" value="1"/>
</dbReference>
<accession>A0A9D1JS30</accession>
<dbReference type="InterPro" id="IPR017853">
    <property type="entry name" value="GH"/>
</dbReference>
<feature type="domain" description="Putative collagen-binding" evidence="1">
    <location>
        <begin position="356"/>
        <end position="453"/>
    </location>
</feature>
<dbReference type="Pfam" id="PF12904">
    <property type="entry name" value="Collagen_bind_2"/>
    <property type="match status" value="1"/>
</dbReference>
<dbReference type="PANTHER" id="PTHR37836">
    <property type="entry name" value="LMO1036 PROTEIN"/>
    <property type="match status" value="1"/>
</dbReference>
<dbReference type="SUPFAM" id="SSF51445">
    <property type="entry name" value="(Trans)glycosidases"/>
    <property type="match status" value="1"/>
</dbReference>
<dbReference type="InterPro" id="IPR024749">
    <property type="entry name" value="Collagen-bd_put"/>
</dbReference>
<gene>
    <name evidence="3" type="ORF">IAB46_14750</name>
</gene>
<proteinExistence type="predicted"/>
<evidence type="ECO:0000313" key="4">
    <source>
        <dbReference type="Proteomes" id="UP000823927"/>
    </source>
</evidence>
<comment type="caution">
    <text evidence="3">The sequence shown here is derived from an EMBL/GenBank/DDBJ whole genome shotgun (WGS) entry which is preliminary data.</text>
</comment>
<reference evidence="3" key="1">
    <citation type="submission" date="2020-10" db="EMBL/GenBank/DDBJ databases">
        <authorList>
            <person name="Gilroy R."/>
        </authorList>
    </citation>
    <scope>NUCLEOTIDE SEQUENCE</scope>
    <source>
        <strain evidence="3">CHK178-757</strain>
    </source>
</reference>
<evidence type="ECO:0000259" key="2">
    <source>
        <dbReference type="Pfam" id="PF13204"/>
    </source>
</evidence>
<keyword evidence="3" id="KW-0378">Hydrolase</keyword>
<organism evidence="3 4">
    <name type="scientific">Candidatus Scybalocola faecigallinarum</name>
    <dbReference type="NCBI Taxonomy" id="2840941"/>
    <lineage>
        <taxon>Bacteria</taxon>
        <taxon>Bacillati</taxon>
        <taxon>Bacillota</taxon>
        <taxon>Clostridia</taxon>
        <taxon>Lachnospirales</taxon>
        <taxon>Lachnospiraceae</taxon>
        <taxon>Lachnospiraceae incertae sedis</taxon>
        <taxon>Candidatus Scybalocola (ex Gilroy et al. 2021)</taxon>
    </lineage>
</organism>
<sequence length="488" mass="56413">MDKLERLRVSKDKRHLETVSGKPFFWLADTNWTMPMRIKWDDARYLMDKRVQQGFTVLQIVALDPEKDHEMRTPCGDPALTDYDLSKPNETYFRYLDWIIDEAGRHGLYVLLLPAWGQLVVGEDWAGHTYEKTVTEDNAYAYGDWIGSRYKDKTNIVWCLGGDRQPVHNGVDYKNVWRRMAEGIGHGVTGRDLRWNVPDEHWSDALMTYHTCYETATGKYSTMTYWDDTDVWIDFIMLQSGHGEKPQNYLQVKAEYDREKTMPVFDGEPAYEQMPANWPPTYFHDEWIVRKRAYWSLFAGAFGHTYGHASVWCSLSEKDCAGTQAYTWFQALDRPGAWQMRVLRDLVDSRPFGDIIPCQEMIGHSSRCGEGCLDDHRQACVDKNGRFAMIYMTSGGTESVDLSKLSGEKLHVWWFNPRNGESQGPQSMDNSRGWAEFTSPDEGDRKDWVLILDDQAAGFQRPGRPVDEVKAQIQAQNPQAEKVFPGWD</sequence>
<dbReference type="AlphaFoldDB" id="A0A9D1JS30"/>
<evidence type="ECO:0000259" key="1">
    <source>
        <dbReference type="Pfam" id="PF12904"/>
    </source>
</evidence>
<dbReference type="EMBL" id="DVIT01000062">
    <property type="protein sequence ID" value="HIS48778.1"/>
    <property type="molecule type" value="Genomic_DNA"/>
</dbReference>
<evidence type="ECO:0000313" key="3">
    <source>
        <dbReference type="EMBL" id="HIS48778.1"/>
    </source>
</evidence>
<dbReference type="InterPro" id="IPR025277">
    <property type="entry name" value="Apiosidase-like_cat_dom"/>
</dbReference>
<name>A0A9D1JS30_9FIRM</name>
<dbReference type="Proteomes" id="UP000823927">
    <property type="component" value="Unassembled WGS sequence"/>
</dbReference>